<dbReference type="InterPro" id="IPR049159">
    <property type="entry name" value="PF0610-like_wHTH_N"/>
</dbReference>
<protein>
    <recommendedName>
        <fullName evidence="5">Transcriptional regulator</fullName>
    </recommendedName>
</protein>
<dbReference type="InterPro" id="IPR057022">
    <property type="entry name" value="PF0610-like_Zn_ribbon_C"/>
</dbReference>
<dbReference type="InterPro" id="IPR036390">
    <property type="entry name" value="WH_DNA-bd_sf"/>
</dbReference>
<gene>
    <name evidence="3" type="ORF">SAMN05661077_0244</name>
</gene>
<dbReference type="AlphaFoldDB" id="A0A0P9C2M5"/>
<evidence type="ECO:0000313" key="3">
    <source>
        <dbReference type="EMBL" id="SCX75489.1"/>
    </source>
</evidence>
<dbReference type="STRING" id="381306.AN478_13030"/>
<dbReference type="EMBL" id="FMUN01000001">
    <property type="protein sequence ID" value="SCX75489.1"/>
    <property type="molecule type" value="Genomic_DNA"/>
</dbReference>
<dbReference type="Pfam" id="PF21476">
    <property type="entry name" value="PF0610-like_N"/>
    <property type="match status" value="1"/>
</dbReference>
<dbReference type="PANTHER" id="PTHR40663">
    <property type="match status" value="1"/>
</dbReference>
<name>A0A0P9C2M5_9GAMM</name>
<dbReference type="SUPFAM" id="SSF46785">
    <property type="entry name" value="Winged helix' DNA-binding domain"/>
    <property type="match status" value="1"/>
</dbReference>
<dbReference type="RefSeq" id="WP_054967034.1">
    <property type="nucleotide sequence ID" value="NZ_FMUN01000001.1"/>
</dbReference>
<evidence type="ECO:0000313" key="4">
    <source>
        <dbReference type="Proteomes" id="UP000183104"/>
    </source>
</evidence>
<dbReference type="OrthoDB" id="6198211at2"/>
<dbReference type="Pfam" id="PF23470">
    <property type="entry name" value="Zn_ribbon_PF0610"/>
    <property type="match status" value="1"/>
</dbReference>
<accession>A0A0P9C2M5</accession>
<sequence>MYRKDLILMLRDNPMGVGELAQAVGMRPRDLAGELEHLRQSLRNEPFRLVIIPATCRKCGFTFDADKLTKPGKCPRCRGTWIQEPRVLVEED</sequence>
<dbReference type="InterPro" id="IPR038767">
    <property type="entry name" value="PF0610-like"/>
</dbReference>
<dbReference type="PANTHER" id="PTHR40663:SF2">
    <property type="entry name" value="TRANSCRIPTIONAL REGULATOR"/>
    <property type="match status" value="1"/>
</dbReference>
<evidence type="ECO:0000259" key="1">
    <source>
        <dbReference type="Pfam" id="PF21476"/>
    </source>
</evidence>
<proteinExistence type="predicted"/>
<evidence type="ECO:0000259" key="2">
    <source>
        <dbReference type="Pfam" id="PF23470"/>
    </source>
</evidence>
<feature type="domain" description="PF0610-like winged HTH N-terminal" evidence="1">
    <location>
        <begin position="3"/>
        <end position="50"/>
    </location>
</feature>
<evidence type="ECO:0008006" key="5">
    <source>
        <dbReference type="Google" id="ProtNLM"/>
    </source>
</evidence>
<organism evidence="3 4">
    <name type="scientific">Thiohalorhabdus denitrificans</name>
    <dbReference type="NCBI Taxonomy" id="381306"/>
    <lineage>
        <taxon>Bacteria</taxon>
        <taxon>Pseudomonadati</taxon>
        <taxon>Pseudomonadota</taxon>
        <taxon>Gammaproteobacteria</taxon>
        <taxon>Thiohalorhabdales</taxon>
        <taxon>Thiohalorhabdaceae</taxon>
        <taxon>Thiohalorhabdus</taxon>
    </lineage>
</organism>
<keyword evidence="4" id="KW-1185">Reference proteome</keyword>
<reference evidence="4" key="1">
    <citation type="submission" date="2016-10" db="EMBL/GenBank/DDBJ databases">
        <authorList>
            <person name="Varghese N."/>
        </authorList>
    </citation>
    <scope>NUCLEOTIDE SEQUENCE [LARGE SCALE GENOMIC DNA]</scope>
    <source>
        <strain evidence="4">HL 19</strain>
    </source>
</reference>
<dbReference type="Proteomes" id="UP000183104">
    <property type="component" value="Unassembled WGS sequence"/>
</dbReference>
<feature type="domain" description="PF0610-like rubredoxin-like zinc beta-ribbon C-terminal" evidence="2">
    <location>
        <begin position="53"/>
        <end position="90"/>
    </location>
</feature>